<evidence type="ECO:0000256" key="2">
    <source>
        <dbReference type="ARBA" id="ARBA00022741"/>
    </source>
</evidence>
<evidence type="ECO:0000256" key="1">
    <source>
        <dbReference type="ARBA" id="ARBA00022636"/>
    </source>
</evidence>
<dbReference type="GO" id="GO:0071945">
    <property type="term" value="P:regulation of bacterial-type flagellum-dependent cell motility by regulation of motor speed"/>
    <property type="evidence" value="ECO:0007669"/>
    <property type="project" value="UniProtKB-UniRule"/>
</dbReference>
<dbReference type="Proteomes" id="UP000244930">
    <property type="component" value="Chromosome"/>
</dbReference>
<keyword evidence="7" id="KW-0969">Cilium</keyword>
<comment type="subunit">
    <text evidence="4">Monomer. Interacts with the flagellar basal bodies.</text>
</comment>
<dbReference type="HAMAP" id="MF_01457">
    <property type="entry name" value="YcgR"/>
    <property type="match status" value="1"/>
</dbReference>
<protein>
    <recommendedName>
        <fullName evidence="4">Flagellar brake protein YcgR</fullName>
    </recommendedName>
    <alternativeName>
        <fullName evidence="4">Cyclic di-GMP binding protein YcgR</fullName>
    </alternativeName>
</protein>
<comment type="function">
    <text evidence="4">Acts as a flagellar brake, regulating swimming and swarming in a bis-(3'-5') cyclic diguanylic acid (c-di-GMP)-dependent manner. Binds 1 c-di-GMP dimer per subunit. Increasing levels of c-di-GMP lead to decreased motility.</text>
</comment>
<evidence type="ECO:0000313" key="7">
    <source>
        <dbReference type="EMBL" id="AWI75220.1"/>
    </source>
</evidence>
<dbReference type="InterPro" id="IPR009875">
    <property type="entry name" value="PilZ_domain"/>
</dbReference>
<evidence type="ECO:0000256" key="3">
    <source>
        <dbReference type="ARBA" id="ARBA00023143"/>
    </source>
</evidence>
<dbReference type="RefSeq" id="WP_108948928.1">
    <property type="nucleotide sequence ID" value="NZ_CP022187.1"/>
</dbReference>
<keyword evidence="3 4" id="KW-0975">Bacterial flagellum</keyword>
<name>A0A2U8GNY6_9RHOO</name>
<keyword evidence="1 4" id="KW-0973">c-di-GMP</keyword>
<dbReference type="Pfam" id="PF07317">
    <property type="entry name" value="PilZN"/>
    <property type="match status" value="1"/>
</dbReference>
<accession>A0A2U8GNY6</accession>
<evidence type="ECO:0000259" key="6">
    <source>
        <dbReference type="Pfam" id="PF07317"/>
    </source>
</evidence>
<comment type="similarity">
    <text evidence="4">Belongs to the YcgR family.</text>
</comment>
<dbReference type="KEGG" id="acom:CEW83_08320"/>
<dbReference type="GO" id="GO:0009425">
    <property type="term" value="C:bacterial-type flagellum basal body"/>
    <property type="evidence" value="ECO:0007669"/>
    <property type="project" value="UniProtKB-SubCell"/>
</dbReference>
<keyword evidence="7" id="KW-0282">Flagellum</keyword>
<dbReference type="EMBL" id="CP022187">
    <property type="protein sequence ID" value="AWI75220.1"/>
    <property type="molecule type" value="Genomic_DNA"/>
</dbReference>
<sequence length="259" mass="29138">MSEEIENQPVAPLQNDSLEKYLLHGKRQIRQLLQALIDGHSLISAHLSPGGQSFLTALVTLSDDEEWVFLDVSPDRQINDRALQAERMVCVTQLDRIRIQFSVGPLTEMQLDGRPALAARIPEQMARVQRREFYRMQVPVTHEVSCRLGVKADETEPEPLEARVLDISPGGTALQLPLDTAHLPIGKVIDGCVLKLVDGEALTVRLEVRNNSQQSTRSGVLTQRVGFRFVELPRAADTKIQRYIFKTERERSSRERGGL</sequence>
<organism evidence="7 8">
    <name type="scientific">Parazoarcus communis</name>
    <dbReference type="NCBI Taxonomy" id="41977"/>
    <lineage>
        <taxon>Bacteria</taxon>
        <taxon>Pseudomonadati</taxon>
        <taxon>Pseudomonadota</taxon>
        <taxon>Betaproteobacteria</taxon>
        <taxon>Rhodocyclales</taxon>
        <taxon>Zoogloeaceae</taxon>
        <taxon>Parazoarcus</taxon>
    </lineage>
</organism>
<feature type="domain" description="Type III secretion system flagellar brake protein YcgR PilZN" evidence="6">
    <location>
        <begin position="21"/>
        <end position="126"/>
    </location>
</feature>
<keyword evidence="8" id="KW-1185">Reference proteome</keyword>
<keyword evidence="7" id="KW-0966">Cell projection</keyword>
<dbReference type="InterPro" id="IPR012349">
    <property type="entry name" value="Split_barrel_FMN-bd"/>
</dbReference>
<dbReference type="Gene3D" id="2.40.10.220">
    <property type="entry name" value="predicted glycosyltransferase like domains"/>
    <property type="match status" value="1"/>
</dbReference>
<dbReference type="Gene3D" id="2.30.110.10">
    <property type="entry name" value="Electron Transport, Fmn-binding Protein, Chain A"/>
    <property type="match status" value="1"/>
</dbReference>
<dbReference type="GO" id="GO:0071973">
    <property type="term" value="P:bacterial-type flagellum-dependent cell motility"/>
    <property type="evidence" value="ECO:0007669"/>
    <property type="project" value="UniProtKB-UniRule"/>
</dbReference>
<evidence type="ECO:0000256" key="4">
    <source>
        <dbReference type="HAMAP-Rule" id="MF_01457"/>
    </source>
</evidence>
<reference evidence="7 8" key="1">
    <citation type="submission" date="2017-06" db="EMBL/GenBank/DDBJ databases">
        <title>Azoarcus.</title>
        <authorList>
            <person name="Woo J.-H."/>
            <person name="Kim H.-S."/>
        </authorList>
    </citation>
    <scope>NUCLEOTIDE SEQUENCE [LARGE SCALE GENOMIC DNA]</scope>
    <source>
        <strain evidence="7 8">TSPY31</strain>
    </source>
</reference>
<dbReference type="AlphaFoldDB" id="A0A2U8GNY6"/>
<dbReference type="InterPro" id="IPR023787">
    <property type="entry name" value="T3SS_YcgR"/>
</dbReference>
<dbReference type="Pfam" id="PF07238">
    <property type="entry name" value="PilZ"/>
    <property type="match status" value="1"/>
</dbReference>
<comment type="subcellular location">
    <subcellularLocation>
        <location evidence="4">Bacterial flagellum basal body</location>
    </subcellularLocation>
</comment>
<dbReference type="GO" id="GO:0035438">
    <property type="term" value="F:cyclic-di-GMP binding"/>
    <property type="evidence" value="ECO:0007669"/>
    <property type="project" value="UniProtKB-UniRule"/>
</dbReference>
<proteinExistence type="inferred from homology"/>
<keyword evidence="2 4" id="KW-0547">Nucleotide-binding</keyword>
<gene>
    <name evidence="4" type="primary">ycgR</name>
    <name evidence="7" type="ORF">CEW83_08320</name>
</gene>
<evidence type="ECO:0000313" key="8">
    <source>
        <dbReference type="Proteomes" id="UP000244930"/>
    </source>
</evidence>
<evidence type="ECO:0000259" key="5">
    <source>
        <dbReference type="Pfam" id="PF07238"/>
    </source>
</evidence>
<dbReference type="InterPro" id="IPR009926">
    <property type="entry name" value="T3SS_YcgR_PilZN"/>
</dbReference>
<feature type="domain" description="PilZ" evidence="5">
    <location>
        <begin position="129"/>
        <end position="245"/>
    </location>
</feature>